<feature type="transmembrane region" description="Helical" evidence="7">
    <location>
        <begin position="269"/>
        <end position="287"/>
    </location>
</feature>
<dbReference type="GO" id="GO:0016020">
    <property type="term" value="C:membrane"/>
    <property type="evidence" value="ECO:0007669"/>
    <property type="project" value="UniProtKB-SubCell"/>
</dbReference>
<feature type="domain" description="NADH:quinone oxidoreductase/Mrp antiporter transmembrane" evidence="8">
    <location>
        <begin position="121"/>
        <end position="409"/>
    </location>
</feature>
<evidence type="ECO:0000256" key="7">
    <source>
        <dbReference type="SAM" id="Phobius"/>
    </source>
</evidence>
<dbReference type="Pfam" id="PF00361">
    <property type="entry name" value="Proton_antipo_M"/>
    <property type="match status" value="1"/>
</dbReference>
<dbReference type="RefSeq" id="WP_121933976.1">
    <property type="nucleotide sequence ID" value="NZ_RDOJ01000004.1"/>
</dbReference>
<feature type="transmembrane region" description="Helical" evidence="7">
    <location>
        <begin position="104"/>
        <end position="121"/>
    </location>
</feature>
<sequence length="470" mass="52343">MLLPLFIILPLIVGIFMLLMNNQKPQKWFGAVVSSILVGLFFYLTCGQKEMSYQIDWFSFNGIKTFFALDGTGLGGLMLLLANLVYAGLFIYIGSSDQKYSNSFYGLLLIALAGLNGVFLAQDLILFYFFWEIVLIPIYFLIGVWGKGEEKIQANMTFFLYTIFGSMFMLAGIIYIGFNLKPISFLLSDVQQVTTEYFSTNTFLGLLFLIAFVIKIPIFPFHTWQPTAYKTSPTPVTVVLSALMAKMGLFAIVQWFLGLFPAISELFDYFLYIAVFGLIYASLIALSTTNIKKIVAYSSIAHLALIFVALFTRNEIGTEGAYFQMFSHGLVVLGLWLIVDVLEREYKVTDINSIKGLATVNPTLAILFMVFALANMALPLTSSFIGEFMMLNALFIYNPVLAVFACLGVILSAVYTLRLGGAILFGEVTNIDLNYRSKDTSGVTIIIALVALLVIFLGIYPTPVFEIIAR</sequence>
<dbReference type="GO" id="GO:0003954">
    <property type="term" value="F:NADH dehydrogenase activity"/>
    <property type="evidence" value="ECO:0007669"/>
    <property type="project" value="TreeGrafter"/>
</dbReference>
<evidence type="ECO:0000256" key="3">
    <source>
        <dbReference type="ARBA" id="ARBA00022692"/>
    </source>
</evidence>
<feature type="transmembrane region" description="Helical" evidence="7">
    <location>
        <begin position="323"/>
        <end position="342"/>
    </location>
</feature>
<dbReference type="GO" id="GO:0042773">
    <property type="term" value="P:ATP synthesis coupled electron transport"/>
    <property type="evidence" value="ECO:0007669"/>
    <property type="project" value="InterPro"/>
</dbReference>
<keyword evidence="4 7" id="KW-1133">Transmembrane helix</keyword>
<dbReference type="InterPro" id="IPR001750">
    <property type="entry name" value="ND/Mrp_TM"/>
</dbReference>
<feature type="transmembrane region" description="Helical" evidence="7">
    <location>
        <begin position="294"/>
        <end position="311"/>
    </location>
</feature>
<dbReference type="PANTHER" id="PTHR43507">
    <property type="entry name" value="NADH-UBIQUINONE OXIDOREDUCTASE CHAIN 4"/>
    <property type="match status" value="1"/>
</dbReference>
<feature type="transmembrane region" description="Helical" evidence="7">
    <location>
        <begin position="127"/>
        <end position="146"/>
    </location>
</feature>
<protein>
    <submittedName>
        <fullName evidence="9">NADH-quinone oxidoreductase subunit M</fullName>
    </submittedName>
</protein>
<gene>
    <name evidence="9" type="ORF">EAH69_04405</name>
</gene>
<keyword evidence="5 7" id="KW-0472">Membrane</keyword>
<feature type="transmembrane region" description="Helical" evidence="7">
    <location>
        <begin position="394"/>
        <end position="419"/>
    </location>
</feature>
<evidence type="ECO:0000256" key="5">
    <source>
        <dbReference type="ARBA" id="ARBA00023136"/>
    </source>
</evidence>
<evidence type="ECO:0000256" key="4">
    <source>
        <dbReference type="ARBA" id="ARBA00022989"/>
    </source>
</evidence>
<dbReference type="PANTHER" id="PTHR43507:SF1">
    <property type="entry name" value="NADH-UBIQUINONE OXIDOREDUCTASE CHAIN 4"/>
    <property type="match status" value="1"/>
</dbReference>
<dbReference type="OrthoDB" id="9811718at2"/>
<feature type="transmembrane region" description="Helical" evidence="7">
    <location>
        <begin position="354"/>
        <end position="374"/>
    </location>
</feature>
<dbReference type="Proteomes" id="UP000275348">
    <property type="component" value="Unassembled WGS sequence"/>
</dbReference>
<feature type="transmembrane region" description="Helical" evidence="7">
    <location>
        <begin position="236"/>
        <end position="257"/>
    </location>
</feature>
<dbReference type="GO" id="GO:0015990">
    <property type="term" value="P:electron transport coupled proton transport"/>
    <property type="evidence" value="ECO:0007669"/>
    <property type="project" value="TreeGrafter"/>
</dbReference>
<feature type="transmembrane region" description="Helical" evidence="7">
    <location>
        <begin position="65"/>
        <end position="92"/>
    </location>
</feature>
<name>A0A3L9MLU3_9FLAO</name>
<dbReference type="GO" id="GO:0008137">
    <property type="term" value="F:NADH dehydrogenase (ubiquinone) activity"/>
    <property type="evidence" value="ECO:0007669"/>
    <property type="project" value="InterPro"/>
</dbReference>
<comment type="caution">
    <text evidence="9">The sequence shown here is derived from an EMBL/GenBank/DDBJ whole genome shotgun (WGS) entry which is preliminary data.</text>
</comment>
<evidence type="ECO:0000256" key="2">
    <source>
        <dbReference type="ARBA" id="ARBA00009025"/>
    </source>
</evidence>
<dbReference type="EMBL" id="RDOJ01000004">
    <property type="protein sequence ID" value="RLZ11669.1"/>
    <property type="molecule type" value="Genomic_DNA"/>
</dbReference>
<evidence type="ECO:0000256" key="6">
    <source>
        <dbReference type="RuleBase" id="RU000320"/>
    </source>
</evidence>
<dbReference type="NCBIfam" id="TIGR01972">
    <property type="entry name" value="NDH_I_M"/>
    <property type="match status" value="1"/>
</dbReference>
<dbReference type="PRINTS" id="PR01437">
    <property type="entry name" value="NUOXDRDTASE4"/>
</dbReference>
<organism evidence="9 10">
    <name type="scientific">Faecalibacter macacae</name>
    <dbReference type="NCBI Taxonomy" id="1859289"/>
    <lineage>
        <taxon>Bacteria</taxon>
        <taxon>Pseudomonadati</taxon>
        <taxon>Bacteroidota</taxon>
        <taxon>Flavobacteriia</taxon>
        <taxon>Flavobacteriales</taxon>
        <taxon>Weeksellaceae</taxon>
        <taxon>Faecalibacter</taxon>
    </lineage>
</organism>
<keyword evidence="10" id="KW-1185">Reference proteome</keyword>
<comment type="subcellular location">
    <subcellularLocation>
        <location evidence="1">Endomembrane system</location>
        <topology evidence="1">Multi-pass membrane protein</topology>
    </subcellularLocation>
    <subcellularLocation>
        <location evidence="6">Membrane</location>
        <topology evidence="6">Multi-pass membrane protein</topology>
    </subcellularLocation>
</comment>
<feature type="transmembrane region" description="Helical" evidence="7">
    <location>
        <begin position="6"/>
        <end position="21"/>
    </location>
</feature>
<dbReference type="GO" id="GO:0012505">
    <property type="term" value="C:endomembrane system"/>
    <property type="evidence" value="ECO:0007669"/>
    <property type="project" value="UniProtKB-SubCell"/>
</dbReference>
<evidence type="ECO:0000313" key="9">
    <source>
        <dbReference type="EMBL" id="RLZ11669.1"/>
    </source>
</evidence>
<dbReference type="InterPro" id="IPR010227">
    <property type="entry name" value="NADH_Q_OxRdtase_chainM/4"/>
</dbReference>
<reference evidence="9 10" key="1">
    <citation type="submission" date="2018-10" db="EMBL/GenBank/DDBJ databases">
        <authorList>
            <person name="Chen X."/>
        </authorList>
    </citation>
    <scope>NUCLEOTIDE SEQUENCE [LARGE SCALE GENOMIC DNA]</scope>
    <source>
        <strain evidence="9 10">YIM 102668</strain>
    </source>
</reference>
<dbReference type="GO" id="GO:0048039">
    <property type="term" value="F:ubiquinone binding"/>
    <property type="evidence" value="ECO:0007669"/>
    <property type="project" value="TreeGrafter"/>
</dbReference>
<keyword evidence="3 6" id="KW-0812">Transmembrane</keyword>
<feature type="transmembrane region" description="Helical" evidence="7">
    <location>
        <begin position="203"/>
        <end position="224"/>
    </location>
</feature>
<feature type="transmembrane region" description="Helical" evidence="7">
    <location>
        <begin position="158"/>
        <end position="178"/>
    </location>
</feature>
<dbReference type="InterPro" id="IPR003918">
    <property type="entry name" value="NADH_UbQ_OxRdtase"/>
</dbReference>
<feature type="transmembrane region" description="Helical" evidence="7">
    <location>
        <begin position="28"/>
        <end position="45"/>
    </location>
</feature>
<dbReference type="AlphaFoldDB" id="A0A3L9MLU3"/>
<proteinExistence type="inferred from homology"/>
<evidence type="ECO:0000313" key="10">
    <source>
        <dbReference type="Proteomes" id="UP000275348"/>
    </source>
</evidence>
<feature type="transmembrane region" description="Helical" evidence="7">
    <location>
        <begin position="440"/>
        <end position="460"/>
    </location>
</feature>
<evidence type="ECO:0000259" key="8">
    <source>
        <dbReference type="Pfam" id="PF00361"/>
    </source>
</evidence>
<evidence type="ECO:0000256" key="1">
    <source>
        <dbReference type="ARBA" id="ARBA00004127"/>
    </source>
</evidence>
<accession>A0A3L9MLU3</accession>
<comment type="similarity">
    <text evidence="2">Belongs to the complex I subunit 4 family.</text>
</comment>